<dbReference type="Gene3D" id="3.40.50.880">
    <property type="match status" value="1"/>
</dbReference>
<feature type="domain" description="Glutamine amidotransferase" evidence="1">
    <location>
        <begin position="27"/>
        <end position="193"/>
    </location>
</feature>
<organism evidence="2 3">
    <name type="scientific">Neonectria punicea</name>
    <dbReference type="NCBI Taxonomy" id="979145"/>
    <lineage>
        <taxon>Eukaryota</taxon>
        <taxon>Fungi</taxon>
        <taxon>Dikarya</taxon>
        <taxon>Ascomycota</taxon>
        <taxon>Pezizomycotina</taxon>
        <taxon>Sordariomycetes</taxon>
        <taxon>Hypocreomycetidae</taxon>
        <taxon>Hypocreales</taxon>
        <taxon>Nectriaceae</taxon>
        <taxon>Neonectria</taxon>
    </lineage>
</organism>
<keyword evidence="3" id="KW-1185">Reference proteome</keyword>
<dbReference type="EMBL" id="JAZAVJ010000030">
    <property type="protein sequence ID" value="KAK7420386.1"/>
    <property type="molecule type" value="Genomic_DNA"/>
</dbReference>
<evidence type="ECO:0000313" key="3">
    <source>
        <dbReference type="Proteomes" id="UP001498476"/>
    </source>
</evidence>
<dbReference type="PANTHER" id="PTHR42695">
    <property type="entry name" value="GLUTAMINE AMIDOTRANSFERASE YLR126C-RELATED"/>
    <property type="match status" value="1"/>
</dbReference>
<protein>
    <recommendedName>
        <fullName evidence="1">Glutamine amidotransferase domain-containing protein</fullName>
    </recommendedName>
</protein>
<dbReference type="Pfam" id="PF00117">
    <property type="entry name" value="GATase"/>
    <property type="match status" value="1"/>
</dbReference>
<proteinExistence type="predicted"/>
<accession>A0ABR1HH19</accession>
<evidence type="ECO:0000313" key="2">
    <source>
        <dbReference type="EMBL" id="KAK7420386.1"/>
    </source>
</evidence>
<dbReference type="InterPro" id="IPR044992">
    <property type="entry name" value="ChyE-like"/>
</dbReference>
<dbReference type="CDD" id="cd01741">
    <property type="entry name" value="GATase1_1"/>
    <property type="match status" value="1"/>
</dbReference>
<dbReference type="Proteomes" id="UP001498476">
    <property type="component" value="Unassembled WGS sequence"/>
</dbReference>
<evidence type="ECO:0000259" key="1">
    <source>
        <dbReference type="Pfam" id="PF00117"/>
    </source>
</evidence>
<comment type="caution">
    <text evidence="2">The sequence shown here is derived from an EMBL/GenBank/DDBJ whole genome shotgun (WGS) entry which is preliminary data.</text>
</comment>
<dbReference type="PROSITE" id="PS51273">
    <property type="entry name" value="GATASE_TYPE_1"/>
    <property type="match status" value="1"/>
</dbReference>
<dbReference type="InterPro" id="IPR017926">
    <property type="entry name" value="GATASE"/>
</dbReference>
<reference evidence="2 3" key="1">
    <citation type="journal article" date="2025" name="Microbiol. Resour. Announc.">
        <title>Draft genome sequences for Neonectria magnoliae and Neonectria punicea, canker pathogens of Liriodendron tulipifera and Acer saccharum in West Virginia.</title>
        <authorList>
            <person name="Petronek H.M."/>
            <person name="Kasson M.T."/>
            <person name="Metheny A.M."/>
            <person name="Stauder C.M."/>
            <person name="Lovett B."/>
            <person name="Lynch S.C."/>
            <person name="Garnas J.R."/>
            <person name="Kasson L.R."/>
            <person name="Stajich J.E."/>
        </authorList>
    </citation>
    <scope>NUCLEOTIDE SEQUENCE [LARGE SCALE GENOMIC DNA]</scope>
    <source>
        <strain evidence="2 3">NRRL 64653</strain>
    </source>
</reference>
<dbReference type="SUPFAM" id="SSF52317">
    <property type="entry name" value="Class I glutamine amidotransferase-like"/>
    <property type="match status" value="1"/>
</dbReference>
<gene>
    <name evidence="2" type="ORF">QQX98_002809</name>
</gene>
<dbReference type="InterPro" id="IPR029062">
    <property type="entry name" value="Class_I_gatase-like"/>
</dbReference>
<sequence>MTASFRLAVLECEAPPGPVLEKYGTYGDVVRNLLTSVLETAPNLEILKWNILSAQSFPDLDTVDGVLLTGSQFTAFEDDAWVPGLTEFIQRVYTTRKPLVGICYGHQMISRALGGTVTRNPAGWEMAVERIELNSLGAKVFGKDSLHIHQVHQDAVVNTPPGVEAIGRSARCGVQIAYQPGRVLSFQGHPEFNDFITAHEIDERYRKGKLNDEEFNEAMSRVELDHDGSLIARVLWGHLLSAEQDTTMGGASRL</sequence>
<dbReference type="PANTHER" id="PTHR42695:SF5">
    <property type="entry name" value="GLUTAMINE AMIDOTRANSFERASE YLR126C-RELATED"/>
    <property type="match status" value="1"/>
</dbReference>
<name>A0ABR1HH19_9HYPO</name>